<organism evidence="2 3">
    <name type="scientific">Lachnospira intestinalis</name>
    <dbReference type="NCBI Taxonomy" id="3133158"/>
    <lineage>
        <taxon>Bacteria</taxon>
        <taxon>Bacillati</taxon>
        <taxon>Bacillota</taxon>
        <taxon>Clostridia</taxon>
        <taxon>Lachnospirales</taxon>
        <taxon>Lachnospiraceae</taxon>
        <taxon>Lachnospira</taxon>
    </lineage>
</organism>
<accession>A0ABV1H3T4</accession>
<reference evidence="2" key="1">
    <citation type="submission" date="2024-03" db="EMBL/GenBank/DDBJ databases">
        <title>Human intestinal bacterial collection.</title>
        <authorList>
            <person name="Pauvert C."/>
            <person name="Hitch T.C.A."/>
            <person name="Clavel T."/>
        </authorList>
    </citation>
    <scope>NUCLEOTIDE SEQUENCE [LARGE SCALE GENOMIC DNA]</scope>
    <source>
        <strain evidence="2">CLA-AA-H89B</strain>
    </source>
</reference>
<evidence type="ECO:0000313" key="2">
    <source>
        <dbReference type="EMBL" id="MEQ2554138.1"/>
    </source>
</evidence>
<dbReference type="Proteomes" id="UP001546774">
    <property type="component" value="Unassembled WGS sequence"/>
</dbReference>
<proteinExistence type="predicted"/>
<evidence type="ECO:0000256" key="1">
    <source>
        <dbReference type="SAM" id="MobiDB-lite"/>
    </source>
</evidence>
<comment type="caution">
    <text evidence="2">The sequence shown here is derived from an EMBL/GenBank/DDBJ whole genome shotgun (WGS) entry which is preliminary data.</text>
</comment>
<evidence type="ECO:0000313" key="3">
    <source>
        <dbReference type="Proteomes" id="UP001546774"/>
    </source>
</evidence>
<gene>
    <name evidence="2" type="ORF">WMO37_03785</name>
</gene>
<protein>
    <submittedName>
        <fullName evidence="2">Uncharacterized protein</fullName>
    </submittedName>
</protein>
<keyword evidence="3" id="KW-1185">Reference proteome</keyword>
<dbReference type="EMBL" id="JBBMFS010000002">
    <property type="protein sequence ID" value="MEQ2554138.1"/>
    <property type="molecule type" value="Genomic_DNA"/>
</dbReference>
<sequence length="332" mass="36771">MGIGINIAGTGIGLTQTIMNRKNKQAGQYDDVSGRVTHCTLHWFDDTQGNEAVMSTSLAGGGSLTVYKPADFNPKDPKYLVKTWDSEGNVTEEEVSLNKVDPSNATYVQMAAYSAYAAKQKLVQNADGLFLAATEKLCFGMDNLHDKMDFTQIVKSTAQEQMEAKNWHGYMQMNSLADFLEKTHDKVKNQPDSQTEDVTTTERTKETAVHTPFDKFDGKKHAPYYELADESGIIEYKGTVFICDDEHGALCLGDMSDESNVLSIPLAGGGTLKVNRDNKAELARAIGMFKPEDVRRIMAALAQDNKVQEMENEIEDEKNSIGTGQENQRKQE</sequence>
<name>A0ABV1H3T4_9FIRM</name>
<feature type="region of interest" description="Disordered" evidence="1">
    <location>
        <begin position="187"/>
        <end position="206"/>
    </location>
</feature>
<feature type="region of interest" description="Disordered" evidence="1">
    <location>
        <begin position="307"/>
        <end position="332"/>
    </location>
</feature>